<gene>
    <name evidence="6" type="ORF">D5F11_017545</name>
</gene>
<dbReference type="Proteomes" id="UP000287296">
    <property type="component" value="Unassembled WGS sequence"/>
</dbReference>
<dbReference type="GO" id="GO:0005886">
    <property type="term" value="C:plasma membrane"/>
    <property type="evidence" value="ECO:0007669"/>
    <property type="project" value="UniProtKB-SubCell"/>
</dbReference>
<dbReference type="InterPro" id="IPR004995">
    <property type="entry name" value="Spore_Ger"/>
</dbReference>
<dbReference type="PANTHER" id="PTHR22550">
    <property type="entry name" value="SPORE GERMINATION PROTEIN"/>
    <property type="match status" value="1"/>
</dbReference>
<evidence type="ECO:0000256" key="4">
    <source>
        <dbReference type="PIRNR" id="PIRNR005690"/>
    </source>
</evidence>
<accession>A0A429X4V9</accession>
<dbReference type="RefSeq" id="WP_120117311.1">
    <property type="nucleotide sequence ID" value="NZ_QYTW02000020.1"/>
</dbReference>
<comment type="caution">
    <text evidence="6">The sequence shown here is derived from an EMBL/GenBank/DDBJ whole genome shotgun (WGS) entry which is preliminary data.</text>
</comment>
<reference evidence="6 7" key="1">
    <citation type="submission" date="2018-12" db="EMBL/GenBank/DDBJ databases">
        <authorList>
            <person name="Sun L."/>
            <person name="Chen Z."/>
        </authorList>
    </citation>
    <scope>NUCLEOTIDE SEQUENCE [LARGE SCALE GENOMIC DNA]</scope>
    <source>
        <strain evidence="6 7">LMG 29736</strain>
    </source>
</reference>
<dbReference type="Pfam" id="PF03323">
    <property type="entry name" value="GerA"/>
    <property type="match status" value="1"/>
</dbReference>
<proteinExistence type="inferred from homology"/>
<protein>
    <submittedName>
        <fullName evidence="6">Spore germination protein</fullName>
    </submittedName>
</protein>
<feature type="transmembrane region" description="Helical" evidence="5">
    <location>
        <begin position="280"/>
        <end position="299"/>
    </location>
</feature>
<evidence type="ECO:0000256" key="2">
    <source>
        <dbReference type="ARBA" id="ARBA00005278"/>
    </source>
</evidence>
<dbReference type="EMBL" id="QYTW02000020">
    <property type="protein sequence ID" value="RST58448.1"/>
    <property type="molecule type" value="Genomic_DNA"/>
</dbReference>
<evidence type="ECO:0000256" key="3">
    <source>
        <dbReference type="ARBA" id="ARBA00023136"/>
    </source>
</evidence>
<feature type="transmembrane region" description="Helical" evidence="5">
    <location>
        <begin position="402"/>
        <end position="427"/>
    </location>
</feature>
<keyword evidence="5" id="KW-1133">Transmembrane helix</keyword>
<dbReference type="AlphaFoldDB" id="A0A429X4V9"/>
<feature type="transmembrane region" description="Helical" evidence="5">
    <location>
        <begin position="344"/>
        <end position="363"/>
    </location>
</feature>
<evidence type="ECO:0000313" key="7">
    <source>
        <dbReference type="Proteomes" id="UP000287296"/>
    </source>
</evidence>
<sequence>MRKKIPIIYTPSETIEWLKNEIKTFDFVHKPLEINNKRMMLLYIKTVADGQRLQESLIKPFFELPSLGEVEAYLSSLPNQIEIESKEQILLEITKGSVLIHINDSLLLFDFIMVNNDNVLESNIEPTIQGPQYALSEAIMTNLNLIRQRYHQPSLTIEMLTIGKKTNQSLALIYDQDDVHQYVLEQVKQRIKSLDRDIIQSTSELLFLINNKRFSLFPNMMMTERTDRIVYNIAGGKVVLLLDGDSNAIIAPAVFFDFMTSIEDGYHTYWVSRFAIMLRYIGLFNCLILPGLYVSVISYTPDVFRSELALSIAGSRIGVPYPSYIEVLFMLFVMELLTEASIRLPKAVSATATTVGGLILGTAATEAALTSNVMIIIVSAVAISTFVIPINEMSLAIRVFRYVILFFSTLSGLAGLMLSFIGFIMYLTNKRSFGEPYLKFYYKGRKEEIKGN</sequence>
<dbReference type="PIRSF" id="PIRSF005690">
    <property type="entry name" value="GerBA"/>
    <property type="match status" value="1"/>
</dbReference>
<comment type="similarity">
    <text evidence="2 4">Belongs to the GerABKA family.</text>
</comment>
<evidence type="ECO:0000256" key="1">
    <source>
        <dbReference type="ARBA" id="ARBA00004141"/>
    </source>
</evidence>
<organism evidence="6 7">
    <name type="scientific">Siminovitchia terrae</name>
    <name type="common">Bacillus terrae</name>
    <dbReference type="NCBI Taxonomy" id="1914933"/>
    <lineage>
        <taxon>Bacteria</taxon>
        <taxon>Bacillati</taxon>
        <taxon>Bacillota</taxon>
        <taxon>Bacilli</taxon>
        <taxon>Bacillales</taxon>
        <taxon>Bacillaceae</taxon>
        <taxon>Siminovitchia</taxon>
    </lineage>
</organism>
<feature type="transmembrane region" description="Helical" evidence="5">
    <location>
        <begin position="369"/>
        <end position="390"/>
    </location>
</feature>
<dbReference type="PANTHER" id="PTHR22550:SF5">
    <property type="entry name" value="LEUCINE ZIPPER PROTEIN 4"/>
    <property type="match status" value="1"/>
</dbReference>
<dbReference type="InterPro" id="IPR050768">
    <property type="entry name" value="UPF0353/GerABKA_families"/>
</dbReference>
<feature type="transmembrane region" description="Helical" evidence="5">
    <location>
        <begin position="319"/>
        <end position="337"/>
    </location>
</feature>
<dbReference type="GO" id="GO:0009847">
    <property type="term" value="P:spore germination"/>
    <property type="evidence" value="ECO:0007669"/>
    <property type="project" value="UniProtKB-UniRule"/>
</dbReference>
<keyword evidence="3 4" id="KW-0472">Membrane</keyword>
<evidence type="ECO:0000313" key="6">
    <source>
        <dbReference type="EMBL" id="RST58448.1"/>
    </source>
</evidence>
<dbReference type="OrthoDB" id="1726708at2"/>
<evidence type="ECO:0000256" key="5">
    <source>
        <dbReference type="SAM" id="Phobius"/>
    </source>
</evidence>
<name>A0A429X4V9_SIMTE</name>
<comment type="subcellular location">
    <subcellularLocation>
        <location evidence="4">Cell membrane</location>
    </subcellularLocation>
    <subcellularLocation>
        <location evidence="1">Membrane</location>
        <topology evidence="1">Multi-pass membrane protein</topology>
    </subcellularLocation>
</comment>
<keyword evidence="5" id="KW-0812">Transmembrane</keyword>